<name>A0A367ZRN3_9BACT</name>
<dbReference type="AlphaFoldDB" id="A0A367ZRN3"/>
<proteinExistence type="predicted"/>
<feature type="transmembrane region" description="Helical" evidence="1">
    <location>
        <begin position="21"/>
        <end position="46"/>
    </location>
</feature>
<keyword evidence="1" id="KW-0812">Transmembrane</keyword>
<gene>
    <name evidence="2" type="ORF">OZSIB_3546</name>
</gene>
<evidence type="ECO:0000313" key="2">
    <source>
        <dbReference type="EMBL" id="RCK80042.1"/>
    </source>
</evidence>
<dbReference type="Proteomes" id="UP000252355">
    <property type="component" value="Unassembled WGS sequence"/>
</dbReference>
<sequence length="292" mass="32724">MPRFLTLIRFEMVKVLARKKAFLFLLALNVVPLLASIVALLIYLKLKGWGLGGFEFSVLVEMVRGLFIAHMVVFAWISPFFLALVIGDSVSGEAGRGSLKILLLTPVERWQVVVAKAVAVLVFLMLAVALGGFFLQLDLWVARAMTESPAMRWDVKTASTALVETTAALQLFVLSFLSHLALVGFFLVFAQFSESPIMMAFISLIVLMTMQVYVLMAPHLAHLDPRFGQVADWCFTRHLSKLSSIETVQGILDQRLSLWHPDVWQPLRDGLGWAAFFFAVAILLFRRRPILN</sequence>
<dbReference type="EMBL" id="QOQW01000008">
    <property type="protein sequence ID" value="RCK80042.1"/>
    <property type="molecule type" value="Genomic_DNA"/>
</dbReference>
<feature type="transmembrane region" description="Helical" evidence="1">
    <location>
        <begin position="197"/>
        <end position="216"/>
    </location>
</feature>
<dbReference type="PANTHER" id="PTHR37305">
    <property type="entry name" value="INTEGRAL MEMBRANE PROTEIN-RELATED"/>
    <property type="match status" value="1"/>
</dbReference>
<keyword evidence="1" id="KW-0472">Membrane</keyword>
<feature type="transmembrane region" description="Helical" evidence="1">
    <location>
        <begin position="66"/>
        <end position="91"/>
    </location>
</feature>
<evidence type="ECO:0000313" key="3">
    <source>
        <dbReference type="Proteomes" id="UP000252355"/>
    </source>
</evidence>
<accession>A0A367ZRN3</accession>
<keyword evidence="1" id="KW-1133">Transmembrane helix</keyword>
<protein>
    <submittedName>
        <fullName evidence="2">Putative ABC transporter membrane protein</fullName>
    </submittedName>
</protein>
<feature type="transmembrane region" description="Helical" evidence="1">
    <location>
        <begin position="112"/>
        <end position="135"/>
    </location>
</feature>
<feature type="transmembrane region" description="Helical" evidence="1">
    <location>
        <begin position="270"/>
        <end position="286"/>
    </location>
</feature>
<dbReference type="GO" id="GO:0140359">
    <property type="term" value="F:ABC-type transporter activity"/>
    <property type="evidence" value="ECO:0007669"/>
    <property type="project" value="InterPro"/>
</dbReference>
<dbReference type="GO" id="GO:0005886">
    <property type="term" value="C:plasma membrane"/>
    <property type="evidence" value="ECO:0007669"/>
    <property type="project" value="UniProtKB-SubCell"/>
</dbReference>
<organism evidence="2 3">
    <name type="scientific">Candidatus Ozemobacter sibiricus</name>
    <dbReference type="NCBI Taxonomy" id="2268124"/>
    <lineage>
        <taxon>Bacteria</taxon>
        <taxon>Candidatus Ozemobacteria</taxon>
        <taxon>Candidatus Ozemobacterales</taxon>
        <taxon>Candidatus Ozemobacteraceae</taxon>
        <taxon>Candidatus Ozemobacter</taxon>
    </lineage>
</organism>
<reference evidence="2 3" key="1">
    <citation type="submission" date="2018-05" db="EMBL/GenBank/DDBJ databases">
        <title>A metagenomic window into the 2 km-deep terrestrial subsurface aquifer revealed taxonomically and functionally diverse microbial community comprising novel uncultured bacterial lineages.</title>
        <authorList>
            <person name="Kadnikov V.V."/>
            <person name="Mardanov A.V."/>
            <person name="Beletsky A.V."/>
            <person name="Banks D."/>
            <person name="Pimenov N.V."/>
            <person name="Frank Y.A."/>
            <person name="Karnachuk O.V."/>
            <person name="Ravin N.V."/>
        </authorList>
    </citation>
    <scope>NUCLEOTIDE SEQUENCE [LARGE SCALE GENOMIC DNA]</scope>
    <source>
        <strain evidence="2">BY5</strain>
    </source>
</reference>
<evidence type="ECO:0000256" key="1">
    <source>
        <dbReference type="SAM" id="Phobius"/>
    </source>
</evidence>
<dbReference type="PANTHER" id="PTHR37305:SF1">
    <property type="entry name" value="MEMBRANE PROTEIN"/>
    <property type="match status" value="1"/>
</dbReference>
<feature type="transmembrane region" description="Helical" evidence="1">
    <location>
        <begin position="167"/>
        <end position="190"/>
    </location>
</feature>
<comment type="caution">
    <text evidence="2">The sequence shown here is derived from an EMBL/GenBank/DDBJ whole genome shotgun (WGS) entry which is preliminary data.</text>
</comment>